<dbReference type="InterPro" id="IPR016208">
    <property type="entry name" value="Ald_Oxase/xanthine_DH-like"/>
</dbReference>
<dbReference type="InterPro" id="IPR008274">
    <property type="entry name" value="AldOxase/xan_DH_MoCoBD1"/>
</dbReference>
<evidence type="ECO:0000256" key="1">
    <source>
        <dbReference type="ARBA" id="ARBA00001924"/>
    </source>
</evidence>
<keyword evidence="15" id="KW-0411">Iron-sulfur</keyword>
<feature type="domain" description="FAD-binding PCMH-type" evidence="21">
    <location>
        <begin position="956"/>
        <end position="1144"/>
    </location>
</feature>
<dbReference type="FunFam" id="1.10.150.120:FF:000006">
    <property type="entry name" value="Aldehyde oxidase"/>
    <property type="match status" value="3"/>
</dbReference>
<comment type="subcellular location">
    <subcellularLocation>
        <location evidence="3">Plastid</location>
    </subcellularLocation>
</comment>
<dbReference type="Gene3D" id="3.10.20.30">
    <property type="match status" value="3"/>
</dbReference>
<dbReference type="STRING" id="4081.A0A3Q7J0Q1"/>
<dbReference type="GO" id="GO:0071949">
    <property type="term" value="F:FAD binding"/>
    <property type="evidence" value="ECO:0007669"/>
    <property type="project" value="InterPro"/>
</dbReference>
<dbReference type="Pfam" id="PF02738">
    <property type="entry name" value="MoCoBD_1"/>
    <property type="match status" value="4"/>
</dbReference>
<dbReference type="InterPro" id="IPR016167">
    <property type="entry name" value="FAD-bd_PCMH_sub1"/>
</dbReference>
<keyword evidence="5" id="KW-0500">Molybdenum</keyword>
<dbReference type="Gene3D" id="3.30.465.10">
    <property type="match status" value="3"/>
</dbReference>
<dbReference type="GO" id="GO:0006124">
    <property type="term" value="P:ferredoxin metabolic process"/>
    <property type="evidence" value="ECO:0007669"/>
    <property type="project" value="UniProtKB-ARBA"/>
</dbReference>
<evidence type="ECO:0000259" key="21">
    <source>
        <dbReference type="PROSITE" id="PS51387"/>
    </source>
</evidence>
<dbReference type="PROSITE" id="PS51387">
    <property type="entry name" value="FAD_PCMH"/>
    <property type="match status" value="3"/>
</dbReference>
<comment type="cofactor">
    <cofactor evidence="2">
        <name>FAD</name>
        <dbReference type="ChEBI" id="CHEBI:57692"/>
    </cofactor>
</comment>
<evidence type="ECO:0000313" key="23">
    <source>
        <dbReference type="Proteomes" id="UP000004994"/>
    </source>
</evidence>
<proteinExistence type="inferred from homology"/>
<dbReference type="GO" id="GO:0051537">
    <property type="term" value="F:2 iron, 2 sulfur cluster binding"/>
    <property type="evidence" value="ECO:0007669"/>
    <property type="project" value="UniProtKB-KW"/>
</dbReference>
<dbReference type="GO" id="GO:0005506">
    <property type="term" value="F:iron ion binding"/>
    <property type="evidence" value="ECO:0007669"/>
    <property type="project" value="InterPro"/>
</dbReference>
<evidence type="ECO:0000256" key="10">
    <source>
        <dbReference type="ARBA" id="ARBA00022723"/>
    </source>
</evidence>
<keyword evidence="6" id="KW-0150">Chloroplast</keyword>
<evidence type="ECO:0000256" key="5">
    <source>
        <dbReference type="ARBA" id="ARBA00022505"/>
    </source>
</evidence>
<evidence type="ECO:0000256" key="4">
    <source>
        <dbReference type="ARBA" id="ARBA00006849"/>
    </source>
</evidence>
<dbReference type="Pfam" id="PF01799">
    <property type="entry name" value="Fer2_2"/>
    <property type="match status" value="3"/>
</dbReference>
<dbReference type="Gene3D" id="3.30.390.50">
    <property type="entry name" value="CO dehydrogenase flavoprotein, C-terminal domain"/>
    <property type="match status" value="3"/>
</dbReference>
<keyword evidence="9" id="KW-0001">2Fe-2S</keyword>
<evidence type="ECO:0000256" key="13">
    <source>
        <dbReference type="ARBA" id="ARBA00023002"/>
    </source>
</evidence>
<dbReference type="InterPro" id="IPR016169">
    <property type="entry name" value="FAD-bd_PCMH_sub2"/>
</dbReference>
<dbReference type="PROSITE" id="PS51085">
    <property type="entry name" value="2FE2S_FER_2"/>
    <property type="match status" value="3"/>
</dbReference>
<evidence type="ECO:0000256" key="8">
    <source>
        <dbReference type="ARBA" id="ARBA00022640"/>
    </source>
</evidence>
<keyword evidence="12" id="KW-0937">Abscisic acid biosynthesis</keyword>
<dbReference type="SMART" id="SM01092">
    <property type="entry name" value="CO_deh_flav_C"/>
    <property type="match status" value="3"/>
</dbReference>
<dbReference type="InterPro" id="IPR037165">
    <property type="entry name" value="AldOxase/xan_DH_Mopterin-bd_sf"/>
</dbReference>
<dbReference type="SUPFAM" id="SSF54292">
    <property type="entry name" value="2Fe-2S ferredoxin-like"/>
    <property type="match status" value="3"/>
</dbReference>
<keyword evidence="13" id="KW-0560">Oxidoreductase</keyword>
<keyword evidence="10" id="KW-0479">Metal-binding</keyword>
<evidence type="ECO:0000256" key="16">
    <source>
        <dbReference type="ARBA" id="ARBA00023027"/>
    </source>
</evidence>
<comment type="cofactor">
    <cofactor evidence="18">
        <name>[2Fe-2S] cluster</name>
        <dbReference type="ChEBI" id="CHEBI:190135"/>
    </cofactor>
</comment>
<comment type="similarity">
    <text evidence="4">Belongs to the xanthine dehydrogenase family.</text>
</comment>
<dbReference type="PROSITE" id="PS00197">
    <property type="entry name" value="2FE2S_FER_1"/>
    <property type="match status" value="3"/>
</dbReference>
<dbReference type="InParanoid" id="A0A3Q7J0Q1"/>
<feature type="domain" description="FAD-binding PCMH-type" evidence="21">
    <location>
        <begin position="3696"/>
        <end position="3884"/>
    </location>
</feature>
<dbReference type="InterPro" id="IPR036856">
    <property type="entry name" value="Ald_Oxase/Xan_DH_a/b_sf"/>
</dbReference>
<dbReference type="InterPro" id="IPR036010">
    <property type="entry name" value="2Fe-2S_ferredoxin-like_sf"/>
</dbReference>
<dbReference type="GO" id="GO:0050302">
    <property type="term" value="F:indole-3-acetaldehyde oxidase activity"/>
    <property type="evidence" value="ECO:0007669"/>
    <property type="project" value="UniProtKB-EC"/>
</dbReference>
<sequence>MQAAGEAVYVDDIPSPPNCLHGAFIYSTKSLAGVKGIQLESNRSTDGVTTIITSKDIPSGGANVGVITTSGPEPLFADDIAQCAGDRIALVVADNQRSADVAARTALVEYDTENIYSPILTVEEAVEKSSFFQVPPFFNPKQVGDFSKGMSEADHKILSAEIRLGSEYYFYMETQTVLAIPDEDNCMVVYTSSQCPENIHHVIASCLGVPQHNIRVITRRVGGGFGGKGVRSMPVSTACALAAYKLRRPVRICVNRNTDMIMTGGRHPMKVTYSVGYKSSGKITALHLDILINAGITEDISPIVPSNVIKALKKYDWGALSFNVKLCKTNLSSKSAMRAPGEVQGSYIAEAIMEHVAGLLSMEVDSVRNKNFHTFESLNLFYDNIVAAGEYTLPSIMDKLAVSSSFFQRSKMIEQFNQNNTWKKRGISRVPIVYEVMQRPTSGKVSILLRWIDRSRGKVSILQVSSSYLQSWAEDLVEKVRVIQADTLSLVQAGFTAGSTTSETSCEAVRLCCDVLVERLTPLKKQLQEQNGAVDWPMLIRQAQTQSVSLAANSYYVPKFGSRSYLNFGAAVSEVEINILTGETAILQSDIIYDCGQSLNPAVDLGQIERAFVQGIGFFMHEEYLTNKDGLMVSNSTWTYKIPTIDTIPQNFNVHVVNSGHNEKRVLSSKASGEPPLLLAASVHCAARAAVKAAREQLKLWGKLGGSVSEFYLDVPAILPVLKTQCGLDYKVSLVLAVNGERFELPCVDPSTTLLQFLRSETCFKSPKLGCGEGGCGACVVLVSKYDPSHKKVEDFSVSSCLTLLCSLNGCSITTSEGLGNTRDGFHSIHERFAGFHASQCGFCTPGMCMSFFSALVNADKGNKPNPPSGFSKLTSSEAEKAITGNLCRCTGYRPIADACKSFAADVDIEDLGFNSFWKKGDSKEVKVSKLPPYDPTKNFSTYPEFLKSESTTNSDSSRRYPWYSPVSIEELRSLLYSNVMENGASFKLVVGNTGTGYYKETQPYDHYVDLRYIPESSIIERDQNGIEVGATVTISKLISFLKEENIVNIGSYGTLVSQKLARHMEKIASPFVRNSASVGGNLVMAQKNGFPSDIATLFLGLSATVRLMTSHGFEKLSLEELLSRPPLDSKTVLLSVCIPFKNAQSSLQTNSKLLFETFRASPRPHGNAIAYVNAAFHADVSHCKNGVLINNIQLAFGAYGTKHATRAKKVEEYLEGKILNVHVLYEALKLVKLAVIPEDDTLHPEYRSSLAVSYVFKFLHPLTDVHSAISGGLLNGISDISVEELSKSCNDGRISQGREQTLLSSAKQVVEYSSTEYYPVGEPMKKVGAAMQAAGEAVYVDDIPSPPNCLHGSFIYSTKPLAGVTGIQLESNRLTDGVTAVITFKDIPSGGENIGVLTKFGTEPLFSDDLARYAGDRVAVVVADSQMSADVAARTALVEYDTENIDPPILTVEEAVEKSSFFQIPPFLNPKQVGDFSKGMAEADHKILSAEIRLGSEYYFYMETQTALAIPDEDNCMVVYTSSQYPEYSHRVIASCLGVPEHNIRVITRRVGGGYGGKAIRAMPVSAACALAAYKLRRPVRIYVNRNSDMIMTGGRHPMKVTYSVGFKSSGKITALHLDILINAGISEDVSPIVPSNVIKALKKYDWGALSFNVKLCKTNLSSKSAMRAPGEVQGSYIAEAIMERVAGLLSMEVDSVRNKNFHTFESLNLFYGNIVAEGEYTLPSIMDKLAVSSSFFQRSKMIEQFNQNNTWKKRGISRVPIVYEVMQRPTSGKVSILQDGSIVVEVGGIELGQGLWTKVRQMTAYALGFIDSSWAEDLVEKVRVIQADTLSLVQAGFTAGSTTSESSCEAVRLCCDVLVERLTPLKKQLQEQNGSVDWPMLILQAQTQSVNLAANSYYVPESGSMSYLNFGAAVSEVEIDILTGETAILQSDIIYDCGQSLNPAVDLGQIEGAFVQGIGFFMHEEYLTNEDGLMVSNSTWKYKIPTIDTIPRNFNVHVLNSGHHEKRVLSSKASGEPPLLLAASVHCATREAVKAAREQLKLWGNLDGSVSEFYLDIPAILPVVKTQCGLDYVEKYLEINGERFELPSVDPSTTLLHFLRSETCYKSPKLGCGEGGCGACVVLISKYDPKFKKVEDFSASSCLTLLCSLNGCSITTSEGLGNTRDGFHSIHERFAGFYASQCGFCTPGLCMSLFSALVNADKGNKPDPPPGFSKLTSSEAENAIAGNLCRCTGYRPIADACKTFAADIDIEDLGFNSFWKKGDSKEMKVSKLPPYDPTKNFSTYPEFLKSESATNLDSSKYPWYSPVSIKELWSLLNFNVTVNRGSFKLVVGNTGTGYYKETQRYDHYVDLRHIPELSIIKRDQTGIEVGATVTISKFISVLKEESHINLGSYGKLVSQKLAYHMEKIASPFVRNSASVGGNLVMAQKNGFPSDIATLLLGLSATVSLMTSHGPENLTWEELLSRPPIDSKTVLLSVCIPFKKDQSSHQTHSRFLFETYRAAPRPHGNALAYVNAAFQADVSHCNNSVLINNIYLAFGAYGTKHATRAKKVEECLTGKMMSVHVLYEALKLVKLAVVPEDGTLHPEYRSSLAVSYVFEFLYPLTDVHPSISGGLLDGINDISDKEVSESSNNGCISQGRKQKLLSSSKQVVEFSTEYSPVGEPLKKIGAAMQAAGEAVYVDDIPSPPNCLHGAFIYSTKPLAGVKGIQLEPNHLTDTTIITYKDIPTGGANRGAVTPFGSEPLFAEDLSRCAGDRIAFVVADSQRSADVAARTALIEYDTTNVDSAILTVEEAVEKSSYIQVPPPFQPEQIGDFSKGMAEADQKILSAELRFGSEYHFYMETQTALAIPDEDNCMVVYTSSQCPENSQSVIASCLGVPAHNIRVITRRLGGAFGGKFVKAMPVSTACALAAYKLRRPVRIYVNRNSDMIMTGGRHPMKVTYSVGFKSSGKITALHLDILINAGITDDLSPVIPLSLMNTLKKYNWGALSFDIQVCKTNLTSKTIMRGPGEVQGSYIAEAIVEHVASLLSIEVDSVRNENVHTFESLNLFYGNVVAEGEYTLPGIMDKLAVSSSFFQRSKMIEQFNQKNTWKKRGISRVPAVYNALQRPTPGKVSILQDGSIVVEVGGVDVGQGLWTKVRQMTAYALGSIKSSWAEHLVEKVRVIQADTLSVVQGGLTAGSTTSESSCAAVKLCCDILVERLTPLKKQLQEKNVSVDWPMLIRQAQTQSINLAANSYYVPEFLRYLTFGAAVSEVEIDVLTGETTILQSDIIYDCGQSLNAAVDLGQIEGAFVQGIGFFMNEEYVTNEDGLMVSNSTWTYKIPTIDTIPQNFNVHLVNSGHHEQRVLSSKTSGEPPLFLAASVHCATRAAIRAAREQLKRWDKLNESASEFYLDVPAILPVVKTQCGLDYAEKFHLVNHRCFWQLRSIVQQEQHVNSSNAGTSSTNVTAILPVVKTQCGLDYAEKFERQKKGNLVFAVNGERFELPSVDPSTTLLHFLRSETCYKSPKLGCGEGGCGACVVLISKYEPKFKKVEDFSASSCLTLLCSLNGCSITTSEGLGNTRDGFHSIHERFAGFYASQCGFCTPGLCMSLFSALVNADKGNKPNPPPGFSKLTSSEAENAIAGNLCRCTGYRPIADACKTFAADIDIEDLGFNSFWKKGDSKEMKVSKLPPYDPTKNFSTYPEFLKSESATNLDSSKYPWYSPVSIKELWSLLNFNVTVNRGSFKLVVGNTGTGYYKETQRYDHYVDLRHIPELSIIKRDQTGIEVGATVTISKFISVLKEESHINLGSYGKLVSQKLADHMEKIASPFVRNSASVGGNLVMAQKNGFPSDIATLLLGLSATVSLMTSHGPENHTWEELLSRPPLDSKTVLLSVCIPFKKDQSSHQTHSRFLFETYRAAPRPHGNALAYVNAAFQADVSHCNNGVLINNIYLAFGAYGTKHATRAKKVEECLTGKMLSVHVLYEALKLVKLAVVPEDGTLHPEYRSSLAVSYVFEFLYPLTDVHPSISGGLLDGINDISDKEVSESSNNGCISKGRKQKLLSSSKQVVEFSTEYSPVGEPLKKIGAAMQAAGEAVYVDDIPSPPNCLHGAFIYSTKPLAGVKGIQLEPNHLTDTTIITYKDIPTGGANTGAVTPFGSEPLFAEDLSRCAGDRIAFVVADSQRSADLAARTALIEYDTTNVDSAILTVEEAVEKSSFIQVPPPFQPEQIGDFTKGMAEADQKILSAELRFGSEYHFYMETQTALAIPDEDNCMVVYTSSQCPENSQSMIASCLGVPAHNIRVITRRLGGAFGGKFVKAMPVSTACALAAYKLRRPVRIYVNRNSDMIMTGGRHPMKVTYSVGFKSSGKITALHLDILINAGITDDLSPIIPSYLMNTLKKYNWGALSFDIQVCKTNLTSKTIMRGPGEVQGSYIAEAIVEHVASLLSIEVDSVRNENVHTFESLNLFYGNVVAEGEYTLPSIMDKLAVSSSFFQRSKMIEQFNQKNTWKKRGISRVPAVYNASQRPTPGKVSILQDGSIVVEVGGVDVGQGLWTKVRQMTAYALGSIESSWAEDLVEKVRVIQADTLSVVQGGLTAGSTTSESSCAAVKLCCDILVERLTALKKQLQEKNVSVDWPTLIRQAQTQSINLAANSYYVPEFLRYLTFGAAVSEVEIDVLTGETTILQSDIIYDCGQSLNAAVDLGQVEGAFVQGIGFFMKEEYVTNEDGLMVSNSTWTYKIPTIDTIPQNFNVHLVNSGHHEQRVLSSKTSGEPPLFLAASVHCATRAAIRAAREQLKRWDKLDESASEFYLDVPAILPVVKTQCGLDYAEKSKLFCCL</sequence>
<evidence type="ECO:0000256" key="9">
    <source>
        <dbReference type="ARBA" id="ARBA00022714"/>
    </source>
</evidence>
<dbReference type="InterPro" id="IPR016166">
    <property type="entry name" value="FAD-bd_PCMH"/>
</dbReference>
<dbReference type="PANTHER" id="PTHR11908">
    <property type="entry name" value="XANTHINE DEHYDROGENASE"/>
    <property type="match status" value="1"/>
</dbReference>
<protein>
    <recommendedName>
        <fullName evidence="19">indole-3-acetaldehyde oxidase</fullName>
        <ecNumber evidence="19">1.2.3.7</ecNumber>
    </recommendedName>
</protein>
<evidence type="ECO:0000256" key="14">
    <source>
        <dbReference type="ARBA" id="ARBA00023004"/>
    </source>
</evidence>
<dbReference type="InterPro" id="IPR006058">
    <property type="entry name" value="2Fe2S_fd_BS"/>
</dbReference>
<dbReference type="GO" id="GO:0009851">
    <property type="term" value="P:auxin biosynthetic process"/>
    <property type="evidence" value="ECO:0007669"/>
    <property type="project" value="UniProtKB-KW"/>
</dbReference>
<dbReference type="Proteomes" id="UP000004994">
    <property type="component" value="Chromosome 11"/>
</dbReference>
<dbReference type="SUPFAM" id="SSF56003">
    <property type="entry name" value="Molybdenum cofactor-binding domain"/>
    <property type="match status" value="4"/>
</dbReference>
<evidence type="ECO:0000256" key="17">
    <source>
        <dbReference type="ARBA" id="ARBA00023070"/>
    </source>
</evidence>
<feature type="domain" description="2Fe-2S ferredoxin-type" evidence="20">
    <location>
        <begin position="3473"/>
        <end position="3560"/>
    </location>
</feature>
<dbReference type="GO" id="GO:0009055">
    <property type="term" value="F:electron transfer activity"/>
    <property type="evidence" value="ECO:0007669"/>
    <property type="project" value="UniProtKB-ARBA"/>
</dbReference>
<dbReference type="InterPro" id="IPR036884">
    <property type="entry name" value="2Fe-2S-bd_dom_sf"/>
</dbReference>
<evidence type="ECO:0000256" key="6">
    <source>
        <dbReference type="ARBA" id="ARBA00022528"/>
    </source>
</evidence>
<evidence type="ECO:0000256" key="3">
    <source>
        <dbReference type="ARBA" id="ARBA00004474"/>
    </source>
</evidence>
<keyword evidence="7" id="KW-0285">Flavoprotein</keyword>
<dbReference type="InterPro" id="IPR046867">
    <property type="entry name" value="AldOxase/xan_DH_MoCoBD2"/>
</dbReference>
<dbReference type="SMART" id="SM01008">
    <property type="entry name" value="Ald_Xan_dh_C"/>
    <property type="match status" value="4"/>
</dbReference>
<evidence type="ECO:0000259" key="20">
    <source>
        <dbReference type="PROSITE" id="PS51085"/>
    </source>
</evidence>
<dbReference type="Gene3D" id="3.90.1170.50">
    <property type="entry name" value="Aldehyde oxidase/xanthine dehydrogenase, a/b hammerhead"/>
    <property type="match status" value="4"/>
</dbReference>
<dbReference type="InterPro" id="IPR002346">
    <property type="entry name" value="Mopterin_DH_FAD-bd"/>
</dbReference>
<evidence type="ECO:0000256" key="2">
    <source>
        <dbReference type="ARBA" id="ARBA00001974"/>
    </source>
</evidence>
<evidence type="ECO:0000256" key="11">
    <source>
        <dbReference type="ARBA" id="ARBA00022827"/>
    </source>
</evidence>
<dbReference type="InterPro" id="IPR002888">
    <property type="entry name" value="2Fe-2S-bd"/>
</dbReference>
<dbReference type="Gene3D" id="3.30.365.10">
    <property type="entry name" value="Aldehyde oxidase/xanthine dehydrogenase, molybdopterin binding domain"/>
    <property type="match status" value="16"/>
</dbReference>
<name>A0A3Q7J0Q1_SOLLC</name>
<dbReference type="FunFam" id="3.30.365.10:FF:000001">
    <property type="entry name" value="Xanthine dehydrogenase oxidase"/>
    <property type="match status" value="4"/>
</dbReference>
<keyword evidence="17" id="KW-0073">Auxin biosynthesis</keyword>
<dbReference type="InterPro" id="IPR036683">
    <property type="entry name" value="CO_DH_flav_C_dom_sf"/>
</dbReference>
<dbReference type="InterPro" id="IPR012675">
    <property type="entry name" value="Beta-grasp_dom_sf"/>
</dbReference>
<feature type="domain" description="FAD-binding PCMH-type" evidence="21">
    <location>
        <begin position="2298"/>
        <end position="2486"/>
    </location>
</feature>
<dbReference type="FunFam" id="3.10.20.30:FF:000012">
    <property type="entry name" value="Xanthine dehydrogenase/oxidase"/>
    <property type="match status" value="3"/>
</dbReference>
<keyword evidence="16" id="KW-0520">NAD</keyword>
<dbReference type="InterPro" id="IPR005107">
    <property type="entry name" value="CO_DH_flav_C"/>
</dbReference>
<dbReference type="Pfam" id="PF20256">
    <property type="entry name" value="MoCoBD_2"/>
    <property type="match status" value="4"/>
</dbReference>
<feature type="domain" description="2Fe-2S ferredoxin-type" evidence="20">
    <location>
        <begin position="2075"/>
        <end position="2162"/>
    </location>
</feature>
<evidence type="ECO:0000256" key="12">
    <source>
        <dbReference type="ARBA" id="ARBA00022865"/>
    </source>
</evidence>
<dbReference type="PaxDb" id="4081-Solyc11g071600.1.1"/>
<dbReference type="Gene3D" id="1.10.150.120">
    <property type="entry name" value="[2Fe-2S]-binding domain"/>
    <property type="match status" value="3"/>
</dbReference>
<keyword evidence="23" id="KW-1185">Reference proteome</keyword>
<dbReference type="Pfam" id="PF03450">
    <property type="entry name" value="CO_deh_flav_C"/>
    <property type="match status" value="3"/>
</dbReference>
<organism evidence="22">
    <name type="scientific">Solanum lycopersicum</name>
    <name type="common">Tomato</name>
    <name type="synonym">Lycopersicon esculentum</name>
    <dbReference type="NCBI Taxonomy" id="4081"/>
    <lineage>
        <taxon>Eukaryota</taxon>
        <taxon>Viridiplantae</taxon>
        <taxon>Streptophyta</taxon>
        <taxon>Embryophyta</taxon>
        <taxon>Tracheophyta</taxon>
        <taxon>Spermatophyta</taxon>
        <taxon>Magnoliopsida</taxon>
        <taxon>eudicotyledons</taxon>
        <taxon>Gunneridae</taxon>
        <taxon>Pentapetalae</taxon>
        <taxon>asterids</taxon>
        <taxon>lamiids</taxon>
        <taxon>Solanales</taxon>
        <taxon>Solanaceae</taxon>
        <taxon>Solanoideae</taxon>
        <taxon>Solaneae</taxon>
        <taxon>Solanum</taxon>
        <taxon>Solanum subgen. Lycopersicon</taxon>
    </lineage>
</organism>
<dbReference type="SUPFAM" id="SSF54665">
    <property type="entry name" value="CO dehydrogenase molybdoprotein N-domain-like"/>
    <property type="match status" value="4"/>
</dbReference>
<evidence type="ECO:0000256" key="19">
    <source>
        <dbReference type="ARBA" id="ARBA00067017"/>
    </source>
</evidence>
<feature type="domain" description="2Fe-2S ferredoxin-type" evidence="20">
    <location>
        <begin position="730"/>
        <end position="819"/>
    </location>
</feature>
<dbReference type="GO" id="GO:0009507">
    <property type="term" value="C:chloroplast"/>
    <property type="evidence" value="ECO:0007669"/>
    <property type="project" value="UniProtKB-ARBA"/>
</dbReference>
<dbReference type="GO" id="GO:0016491">
    <property type="term" value="F:oxidoreductase activity"/>
    <property type="evidence" value="ECO:0000318"/>
    <property type="project" value="GO_Central"/>
</dbReference>
<keyword evidence="14" id="KW-0408">Iron</keyword>
<dbReference type="Gene3D" id="3.30.43.10">
    <property type="entry name" value="Uridine Diphospho-n-acetylenolpyruvylglucosamine Reductase, domain 2"/>
    <property type="match status" value="3"/>
</dbReference>
<reference evidence="22" key="1">
    <citation type="journal article" date="2012" name="Nature">
        <title>The tomato genome sequence provides insights into fleshy fruit evolution.</title>
        <authorList>
            <consortium name="Tomato Genome Consortium"/>
        </authorList>
    </citation>
    <scope>NUCLEOTIDE SEQUENCE [LARGE SCALE GENOMIC DNA]</scope>
    <source>
        <strain evidence="22">cv. Heinz 1706</strain>
    </source>
</reference>
<reference evidence="22" key="2">
    <citation type="submission" date="2019-01" db="UniProtKB">
        <authorList>
            <consortium name="EnsemblPlants"/>
        </authorList>
    </citation>
    <scope>IDENTIFICATION</scope>
    <source>
        <strain evidence="22">cv. Heinz 1706</strain>
    </source>
</reference>
<evidence type="ECO:0000256" key="7">
    <source>
        <dbReference type="ARBA" id="ARBA00022630"/>
    </source>
</evidence>
<evidence type="ECO:0000256" key="18">
    <source>
        <dbReference type="ARBA" id="ARBA00034078"/>
    </source>
</evidence>
<comment type="cofactor">
    <cofactor evidence="1">
        <name>Mo-molybdopterin</name>
        <dbReference type="ChEBI" id="CHEBI:71302"/>
    </cofactor>
</comment>
<dbReference type="Pfam" id="PF00941">
    <property type="entry name" value="FAD_binding_5"/>
    <property type="match status" value="3"/>
</dbReference>
<evidence type="ECO:0000256" key="15">
    <source>
        <dbReference type="ARBA" id="ARBA00023014"/>
    </source>
</evidence>
<dbReference type="SUPFAM" id="SSF55447">
    <property type="entry name" value="CO dehydrogenase flavoprotein C-terminal domain-like"/>
    <property type="match status" value="3"/>
</dbReference>
<dbReference type="EC" id="1.2.3.7" evidence="19"/>
<evidence type="ECO:0000313" key="22">
    <source>
        <dbReference type="EnsemblPlants" id="Solyc11g071620.2.1"/>
    </source>
</evidence>
<dbReference type="GO" id="GO:0009688">
    <property type="term" value="P:abscisic acid biosynthetic process"/>
    <property type="evidence" value="ECO:0007669"/>
    <property type="project" value="UniProtKB-KW"/>
</dbReference>
<dbReference type="Pfam" id="PF01315">
    <property type="entry name" value="Ald_Xan_dh_C"/>
    <property type="match status" value="4"/>
</dbReference>
<dbReference type="SUPFAM" id="SSF56176">
    <property type="entry name" value="FAD-binding/transporter-associated domain-like"/>
    <property type="match status" value="3"/>
</dbReference>
<keyword evidence="8" id="KW-0934">Plastid</keyword>
<dbReference type="SUPFAM" id="SSF47741">
    <property type="entry name" value="CO dehydrogenase ISP C-domain like"/>
    <property type="match status" value="3"/>
</dbReference>
<dbReference type="EnsemblPlants" id="Solyc11g071620.2.1">
    <property type="protein sequence ID" value="Solyc11g071620.2.1"/>
    <property type="gene ID" value="Solyc11g071620.2"/>
</dbReference>
<dbReference type="Pfam" id="PF00111">
    <property type="entry name" value="Fer2"/>
    <property type="match status" value="3"/>
</dbReference>
<keyword evidence="11" id="KW-0274">FAD</keyword>
<dbReference type="InterPro" id="IPR000674">
    <property type="entry name" value="Ald_Oxase/Xan_DH_a/b"/>
</dbReference>
<dbReference type="InterPro" id="IPR001041">
    <property type="entry name" value="2Fe-2S_ferredoxin-type"/>
</dbReference>
<dbReference type="InterPro" id="IPR036318">
    <property type="entry name" value="FAD-bd_PCMH-like_sf"/>
</dbReference>
<dbReference type="Gramene" id="Solyc11g071620.2.1">
    <property type="protein sequence ID" value="Solyc11g071620.2.1"/>
    <property type="gene ID" value="Solyc11g071620.2"/>
</dbReference>
<accession>A0A3Q7J0Q1</accession>
<dbReference type="PANTHER" id="PTHR11908:SF133">
    <property type="entry name" value="ABSCISIC-ALDEHYDE OXIDASE-LIKE"/>
    <property type="match status" value="1"/>
</dbReference>